<dbReference type="GO" id="GO:0051539">
    <property type="term" value="F:4 iron, 4 sulfur cluster binding"/>
    <property type="evidence" value="ECO:0007669"/>
    <property type="project" value="UniProtKB-KW"/>
</dbReference>
<feature type="domain" description="4Fe-4S ferredoxin-type" evidence="8">
    <location>
        <begin position="386"/>
        <end position="418"/>
    </location>
</feature>
<dbReference type="Pfam" id="PF12801">
    <property type="entry name" value="Fer4_5"/>
    <property type="match status" value="3"/>
</dbReference>
<evidence type="ECO:0000256" key="7">
    <source>
        <dbReference type="SAM" id="Phobius"/>
    </source>
</evidence>
<feature type="domain" description="4Fe-4S ferredoxin-type" evidence="8">
    <location>
        <begin position="190"/>
        <end position="221"/>
    </location>
</feature>
<evidence type="ECO:0000256" key="6">
    <source>
        <dbReference type="ARBA" id="ARBA00023014"/>
    </source>
</evidence>
<feature type="domain" description="4Fe-4S ferredoxin-type" evidence="8">
    <location>
        <begin position="309"/>
        <end position="342"/>
    </location>
</feature>
<dbReference type="InterPro" id="IPR051684">
    <property type="entry name" value="Electron_Trans/Redox"/>
</dbReference>
<dbReference type="PANTHER" id="PTHR30176:SF3">
    <property type="entry name" value="FERREDOXIN-TYPE PROTEIN NAPH"/>
    <property type="match status" value="1"/>
</dbReference>
<keyword evidence="7" id="KW-0472">Membrane</keyword>
<accession>A0A1J5DZZ2</accession>
<dbReference type="GO" id="GO:0046872">
    <property type="term" value="F:metal ion binding"/>
    <property type="evidence" value="ECO:0007669"/>
    <property type="project" value="UniProtKB-KW"/>
</dbReference>
<evidence type="ECO:0000256" key="4">
    <source>
        <dbReference type="ARBA" id="ARBA00022982"/>
    </source>
</evidence>
<keyword evidence="2" id="KW-0004">4Fe-4S</keyword>
<reference evidence="9 10" key="1">
    <citation type="journal article" date="2016" name="Environ. Microbiol.">
        <title>Genomic resolution of a cold subsurface aquifer community provides metabolic insights for novel microbes adapted to high CO concentrations.</title>
        <authorList>
            <person name="Probst A.J."/>
            <person name="Castelle C.J."/>
            <person name="Singh A."/>
            <person name="Brown C.T."/>
            <person name="Anantharaman K."/>
            <person name="Sharon I."/>
            <person name="Hug L.A."/>
            <person name="Burstein D."/>
            <person name="Emerson J.B."/>
            <person name="Thomas B.C."/>
            <person name="Banfield J.F."/>
        </authorList>
    </citation>
    <scope>NUCLEOTIDE SEQUENCE [LARGE SCALE GENOMIC DNA]</scope>
    <source>
        <strain evidence="9">CG2_30_40_21</strain>
    </source>
</reference>
<proteinExistence type="predicted"/>
<dbReference type="AlphaFoldDB" id="A0A1J5DZZ2"/>
<evidence type="ECO:0000313" key="10">
    <source>
        <dbReference type="Proteomes" id="UP000183085"/>
    </source>
</evidence>
<keyword evidence="1" id="KW-0813">Transport</keyword>
<feature type="transmembrane region" description="Helical" evidence="7">
    <location>
        <begin position="12"/>
        <end position="36"/>
    </location>
</feature>
<dbReference type="Proteomes" id="UP000183085">
    <property type="component" value="Unassembled WGS sequence"/>
</dbReference>
<dbReference type="EMBL" id="MNYI01000217">
    <property type="protein sequence ID" value="OIP37247.1"/>
    <property type="molecule type" value="Genomic_DNA"/>
</dbReference>
<feature type="transmembrane region" description="Helical" evidence="7">
    <location>
        <begin position="239"/>
        <end position="257"/>
    </location>
</feature>
<name>A0A1J5DZZ2_9BACT</name>
<keyword evidence="4" id="KW-0249">Electron transport</keyword>
<evidence type="ECO:0000256" key="2">
    <source>
        <dbReference type="ARBA" id="ARBA00022485"/>
    </source>
</evidence>
<dbReference type="Pfam" id="PF00037">
    <property type="entry name" value="Fer4"/>
    <property type="match status" value="2"/>
</dbReference>
<dbReference type="CDD" id="cd16373">
    <property type="entry name" value="DMSOR_beta_like"/>
    <property type="match status" value="1"/>
</dbReference>
<comment type="caution">
    <text evidence="9">The sequence shown here is derived from an EMBL/GenBank/DDBJ whole genome shotgun (WGS) entry which is preliminary data.</text>
</comment>
<feature type="domain" description="4Fe-4S ferredoxin-type" evidence="8">
    <location>
        <begin position="270"/>
        <end position="301"/>
    </location>
</feature>
<evidence type="ECO:0000256" key="1">
    <source>
        <dbReference type="ARBA" id="ARBA00022448"/>
    </source>
</evidence>
<protein>
    <recommendedName>
        <fullName evidence="8">4Fe-4S ferredoxin-type domain-containing protein</fullName>
    </recommendedName>
</protein>
<feature type="transmembrane region" description="Helical" evidence="7">
    <location>
        <begin position="42"/>
        <end position="68"/>
    </location>
</feature>
<dbReference type="SUPFAM" id="SSF54862">
    <property type="entry name" value="4Fe-4S ferredoxins"/>
    <property type="match status" value="2"/>
</dbReference>
<dbReference type="InterPro" id="IPR017896">
    <property type="entry name" value="4Fe4S_Fe-S-bd"/>
</dbReference>
<dbReference type="STRING" id="1817895.AUJ95_08430"/>
<dbReference type="GO" id="GO:0005886">
    <property type="term" value="C:plasma membrane"/>
    <property type="evidence" value="ECO:0007669"/>
    <property type="project" value="TreeGrafter"/>
</dbReference>
<feature type="transmembrane region" description="Helical" evidence="7">
    <location>
        <begin position="89"/>
        <end position="113"/>
    </location>
</feature>
<dbReference type="Gene3D" id="3.30.70.20">
    <property type="match status" value="2"/>
</dbReference>
<keyword evidence="3" id="KW-0479">Metal-binding</keyword>
<keyword evidence="7" id="KW-0812">Transmembrane</keyword>
<dbReference type="PROSITE" id="PS00198">
    <property type="entry name" value="4FE4S_FER_1"/>
    <property type="match status" value="3"/>
</dbReference>
<gene>
    <name evidence="9" type="ORF">AUJ95_08430</name>
</gene>
<evidence type="ECO:0000256" key="5">
    <source>
        <dbReference type="ARBA" id="ARBA00023004"/>
    </source>
</evidence>
<evidence type="ECO:0000256" key="3">
    <source>
        <dbReference type="ARBA" id="ARBA00022723"/>
    </source>
</evidence>
<dbReference type="PROSITE" id="PS51379">
    <property type="entry name" value="4FE4S_FER_2"/>
    <property type="match status" value="4"/>
</dbReference>
<sequence>MLYIRRIFQAIIFIIFIALICYITYPLSLGGLVTIFPQFSPFLLLTGAFFVHGIILIGLTLLFGRVFCGWVCPLGCMLEYTNLLFPRHLVCISTGLQYYLLIGLVLCFPFLWHIEPLCLMQRLFCFILTPWRYTPYLIITIVTVMIILFFRRAWCQSLCPLGGLLSLFSRYKRIQRQVSSACTQCGRCQQVCWINLKQDNCLLCFRCQHNCPQGAICFHLKMQRHKGTKVEKIDVTRRGVIIAIVSGIVSNLVIRLIPHNQDKYLIRPPGALPEDRFTSACIRCGACTKVCPSHGLVPDFFGSGLIGLGSPRLIPRIGACEDFCNLCGQICPSGAIQKFTLNEKRKTKIGMAVINTEKCLAYNEGKLCMICDEQCLYNAINLDTKKRPVINKKNCIGCGVCENKCPVYGEAAIRVVGGKGMSG</sequence>
<keyword evidence="7" id="KW-1133">Transmembrane helix</keyword>
<evidence type="ECO:0000313" key="9">
    <source>
        <dbReference type="EMBL" id="OIP37247.1"/>
    </source>
</evidence>
<keyword evidence="5" id="KW-0408">Iron</keyword>
<feature type="transmembrane region" description="Helical" evidence="7">
    <location>
        <begin position="133"/>
        <end position="150"/>
    </location>
</feature>
<dbReference type="PANTHER" id="PTHR30176">
    <property type="entry name" value="FERREDOXIN-TYPE PROTEIN NAPH"/>
    <property type="match status" value="1"/>
</dbReference>
<keyword evidence="6" id="KW-0411">Iron-sulfur</keyword>
<organism evidence="9 10">
    <name type="scientific">Candidatus Desantisbacteria bacterium CG2_30_40_21</name>
    <dbReference type="NCBI Taxonomy" id="1817895"/>
    <lineage>
        <taxon>Bacteria</taxon>
        <taxon>Candidatus Desantisiibacteriota</taxon>
    </lineage>
</organism>
<dbReference type="InterPro" id="IPR017900">
    <property type="entry name" value="4Fe4S_Fe_S_CS"/>
</dbReference>
<evidence type="ECO:0000259" key="8">
    <source>
        <dbReference type="PROSITE" id="PS51379"/>
    </source>
</evidence>